<evidence type="ECO:0000256" key="3">
    <source>
        <dbReference type="ARBA" id="ARBA00022806"/>
    </source>
</evidence>
<evidence type="ECO:0000313" key="8">
    <source>
        <dbReference type="Proteomes" id="UP000036356"/>
    </source>
</evidence>
<keyword evidence="2" id="KW-0378">Hydrolase</keyword>
<keyword evidence="4" id="KW-0067">ATP-binding</keyword>
<dbReference type="AlphaFoldDB" id="A0A0J1FMW1"/>
<dbReference type="Pfam" id="PF00270">
    <property type="entry name" value="DEAD"/>
    <property type="match status" value="1"/>
</dbReference>
<evidence type="ECO:0000256" key="4">
    <source>
        <dbReference type="ARBA" id="ARBA00022840"/>
    </source>
</evidence>
<dbReference type="GO" id="GO:0016787">
    <property type="term" value="F:hydrolase activity"/>
    <property type="evidence" value="ECO:0007669"/>
    <property type="project" value="UniProtKB-KW"/>
</dbReference>
<feature type="domain" description="HD Cas3-type" evidence="6">
    <location>
        <begin position="10"/>
        <end position="183"/>
    </location>
</feature>
<dbReference type="InterPro" id="IPR006483">
    <property type="entry name" value="CRISPR-assoc_Cas3_HD"/>
</dbReference>
<keyword evidence="5" id="KW-0051">Antiviral defense</keyword>
<dbReference type="Gene3D" id="3.40.50.300">
    <property type="entry name" value="P-loop containing nucleotide triphosphate hydrolases"/>
    <property type="match status" value="2"/>
</dbReference>
<evidence type="ECO:0000256" key="2">
    <source>
        <dbReference type="ARBA" id="ARBA00022801"/>
    </source>
</evidence>
<dbReference type="GO" id="GO:0003676">
    <property type="term" value="F:nucleic acid binding"/>
    <property type="evidence" value="ECO:0007669"/>
    <property type="project" value="InterPro"/>
</dbReference>
<dbReference type="Proteomes" id="UP000036356">
    <property type="component" value="Unassembled WGS sequence"/>
</dbReference>
<proteinExistence type="predicted"/>
<dbReference type="GO" id="GO:0005524">
    <property type="term" value="F:ATP binding"/>
    <property type="evidence" value="ECO:0007669"/>
    <property type="project" value="UniProtKB-KW"/>
</dbReference>
<dbReference type="STRING" id="476652.DEAC_c31670"/>
<evidence type="ECO:0000256" key="1">
    <source>
        <dbReference type="ARBA" id="ARBA00022741"/>
    </source>
</evidence>
<dbReference type="PATRIC" id="fig|476652.3.peg.3335"/>
<reference evidence="7 8" key="1">
    <citation type="submission" date="2015-06" db="EMBL/GenBank/DDBJ databases">
        <title>Draft genome of the moderately acidophilic sulfate reducer Candidatus Desulfosporosinus acididurans strain M1.</title>
        <authorList>
            <person name="Poehlein A."/>
            <person name="Petzsch P."/>
            <person name="Johnson B.D."/>
            <person name="Schloemann M."/>
            <person name="Daniel R."/>
            <person name="Muehling M."/>
        </authorList>
    </citation>
    <scope>NUCLEOTIDE SEQUENCE [LARGE SCALE GENOMIC DNA]</scope>
    <source>
        <strain evidence="7 8">M1</strain>
    </source>
</reference>
<dbReference type="GO" id="GO:0051607">
    <property type="term" value="P:defense response to virus"/>
    <property type="evidence" value="ECO:0007669"/>
    <property type="project" value="UniProtKB-KW"/>
</dbReference>
<sequence>MIYYAHSKKNDIPEQEYLAHIRGVRSLTQEYVQDISCYANCDKTLLSGITEKASTFHDLGKLNHENQDVLAGKTSSKSLPYNHVDAGVAYFLNNKHFSAYSAAVIQAHHIGFPDFTVEMDKGDKAIFRDSSIALDVDRELPELQAIHNDLIDSHFDYGGEEIKGDPSVFLRMLLSCLADADHTDTAIHYQQYPAEMSPVKLRAAERLDQLDRHIAGLKKKGTDDDRNALRNEMYFACRDADINVDITSCDSPVGSGKTTAVMAHLLAQAEKRRLRRIFVVLPFTNIIKQSVDIYRKALVLPGEKADEVVAEMHHRADFESEDARHMTALWRAPIIVTTAVAFFETLASNSTSTLRRLHELPGSAVFVDESHAALPAKLLPIAWKWINIYAAEWSCYWVLASGSLNRYWTIPEIAGTENSHSVPEIISNELRKRLAVYENNRISYHSDLSPKGIAELAEWINKFPGPRLVILNTVQSAAVLADYFSEHFGREYVEHLSTALIVNDRENTLKRVKERLADKEDTNWILIATSCIEAGVDLSFRNGFRELGSLVSLLQVSGRVNREGLLDDAGMWTFCILEDGLLRLNPGLKEAAAVLKGYFEENKTIMPELSTQSLADEIALYGLSKKHENLVTAEKLKRFPQVEQDFKVIDSNTRLVVVDPAVAKRLQYGKVDWKELQKVSVQIAKYKLDELRTPMIMDYIYRWNLEYDCFLGYMAGIVKLKKYKGEAIII</sequence>
<dbReference type="RefSeq" id="WP_047810985.1">
    <property type="nucleotide sequence ID" value="NZ_LDZY01000011.1"/>
</dbReference>
<dbReference type="CDD" id="cd09641">
    <property type="entry name" value="Cas3''_I"/>
    <property type="match status" value="1"/>
</dbReference>
<organism evidence="7 8">
    <name type="scientific">Desulfosporosinus acididurans</name>
    <dbReference type="NCBI Taxonomy" id="476652"/>
    <lineage>
        <taxon>Bacteria</taxon>
        <taxon>Bacillati</taxon>
        <taxon>Bacillota</taxon>
        <taxon>Clostridia</taxon>
        <taxon>Eubacteriales</taxon>
        <taxon>Desulfitobacteriaceae</taxon>
        <taxon>Desulfosporosinus</taxon>
    </lineage>
</organism>
<name>A0A0J1FMW1_9FIRM</name>
<dbReference type="InterPro" id="IPR011545">
    <property type="entry name" value="DEAD/DEAH_box_helicase_dom"/>
</dbReference>
<dbReference type="CDD" id="cd18785">
    <property type="entry name" value="SF2_C"/>
    <property type="match status" value="1"/>
</dbReference>
<protein>
    <recommendedName>
        <fullName evidence="6">HD Cas3-type domain-containing protein</fullName>
    </recommendedName>
</protein>
<evidence type="ECO:0000313" key="7">
    <source>
        <dbReference type="EMBL" id="KLU64839.1"/>
    </source>
</evidence>
<comment type="caution">
    <text evidence="7">The sequence shown here is derived from an EMBL/GenBank/DDBJ whole genome shotgun (WGS) entry which is preliminary data.</text>
</comment>
<accession>A0A0J1FMW1</accession>
<evidence type="ECO:0000256" key="5">
    <source>
        <dbReference type="ARBA" id="ARBA00023118"/>
    </source>
</evidence>
<dbReference type="InterPro" id="IPR054712">
    <property type="entry name" value="Cas3-like_dom"/>
</dbReference>
<keyword evidence="3" id="KW-0347">Helicase</keyword>
<dbReference type="SUPFAM" id="SSF52540">
    <property type="entry name" value="P-loop containing nucleoside triphosphate hydrolases"/>
    <property type="match status" value="1"/>
</dbReference>
<gene>
    <name evidence="7" type="ORF">DEAC_c31670</name>
</gene>
<evidence type="ECO:0000259" key="6">
    <source>
        <dbReference type="PROSITE" id="PS51643"/>
    </source>
</evidence>
<dbReference type="GO" id="GO:0004386">
    <property type="term" value="F:helicase activity"/>
    <property type="evidence" value="ECO:0007669"/>
    <property type="project" value="UniProtKB-KW"/>
</dbReference>
<dbReference type="Pfam" id="PF22590">
    <property type="entry name" value="Cas3-like_C_2"/>
    <property type="match status" value="1"/>
</dbReference>
<dbReference type="PROSITE" id="PS51643">
    <property type="entry name" value="HD_CAS3"/>
    <property type="match status" value="1"/>
</dbReference>
<dbReference type="InterPro" id="IPR027417">
    <property type="entry name" value="P-loop_NTPase"/>
</dbReference>
<dbReference type="EMBL" id="LDZY01000011">
    <property type="protein sequence ID" value="KLU64839.1"/>
    <property type="molecule type" value="Genomic_DNA"/>
</dbReference>
<keyword evidence="8" id="KW-1185">Reference proteome</keyword>
<keyword evidence="1" id="KW-0547">Nucleotide-binding</keyword>